<keyword evidence="4 6" id="KW-0472">Membrane</keyword>
<name>A0ABR4FMU0_9EURO</name>
<feature type="transmembrane region" description="Helical" evidence="6">
    <location>
        <begin position="20"/>
        <end position="39"/>
    </location>
</feature>
<evidence type="ECO:0000259" key="7">
    <source>
        <dbReference type="Pfam" id="PF20684"/>
    </source>
</evidence>
<evidence type="ECO:0000256" key="6">
    <source>
        <dbReference type="SAM" id="Phobius"/>
    </source>
</evidence>
<dbReference type="InterPro" id="IPR052337">
    <property type="entry name" value="SAT4-like"/>
</dbReference>
<comment type="caution">
    <text evidence="8">The sequence shown here is derived from an EMBL/GenBank/DDBJ whole genome shotgun (WGS) entry which is preliminary data.</text>
</comment>
<dbReference type="PANTHER" id="PTHR33048:SF158">
    <property type="entry name" value="MEMBRANE PROTEIN PTH11-LIKE, PUTATIVE-RELATED"/>
    <property type="match status" value="1"/>
</dbReference>
<keyword evidence="9" id="KW-1185">Reference proteome</keyword>
<organism evidence="8 9">
    <name type="scientific">Aspergillus keveii</name>
    <dbReference type="NCBI Taxonomy" id="714993"/>
    <lineage>
        <taxon>Eukaryota</taxon>
        <taxon>Fungi</taxon>
        <taxon>Dikarya</taxon>
        <taxon>Ascomycota</taxon>
        <taxon>Pezizomycotina</taxon>
        <taxon>Eurotiomycetes</taxon>
        <taxon>Eurotiomycetidae</taxon>
        <taxon>Eurotiales</taxon>
        <taxon>Aspergillaceae</taxon>
        <taxon>Aspergillus</taxon>
        <taxon>Aspergillus subgen. Nidulantes</taxon>
    </lineage>
</organism>
<keyword evidence="3 6" id="KW-1133">Transmembrane helix</keyword>
<feature type="domain" description="Rhodopsin" evidence="7">
    <location>
        <begin position="16"/>
        <end position="94"/>
    </location>
</feature>
<comment type="similarity">
    <text evidence="5">Belongs to the SAT4 family.</text>
</comment>
<feature type="transmembrane region" description="Helical" evidence="6">
    <location>
        <begin position="85"/>
        <end position="103"/>
    </location>
</feature>
<accession>A0ABR4FMU0</accession>
<comment type="subcellular location">
    <subcellularLocation>
        <location evidence="1">Membrane</location>
        <topology evidence="1">Multi-pass membrane protein</topology>
    </subcellularLocation>
</comment>
<evidence type="ECO:0000256" key="2">
    <source>
        <dbReference type="ARBA" id="ARBA00022692"/>
    </source>
</evidence>
<reference evidence="8 9" key="1">
    <citation type="submission" date="2024-07" db="EMBL/GenBank/DDBJ databases">
        <title>Section-level genome sequencing and comparative genomics of Aspergillus sections Usti and Cavernicolus.</title>
        <authorList>
            <consortium name="Lawrence Berkeley National Laboratory"/>
            <person name="Nybo J.L."/>
            <person name="Vesth T.C."/>
            <person name="Theobald S."/>
            <person name="Frisvad J.C."/>
            <person name="Larsen T.O."/>
            <person name="Kjaerboelling I."/>
            <person name="Rothschild-Mancinelli K."/>
            <person name="Lyhne E.K."/>
            <person name="Kogle M.E."/>
            <person name="Barry K."/>
            <person name="Clum A."/>
            <person name="Na H."/>
            <person name="Ledsgaard L."/>
            <person name="Lin J."/>
            <person name="Lipzen A."/>
            <person name="Kuo A."/>
            <person name="Riley R."/>
            <person name="Mondo S."/>
            <person name="Labutti K."/>
            <person name="Haridas S."/>
            <person name="Pangalinan J."/>
            <person name="Salamov A.A."/>
            <person name="Simmons B.A."/>
            <person name="Magnuson J.K."/>
            <person name="Chen J."/>
            <person name="Drula E."/>
            <person name="Henrissat B."/>
            <person name="Wiebenga A."/>
            <person name="Lubbers R.J."/>
            <person name="Gomes A.C."/>
            <person name="Makela M.R."/>
            <person name="Stajich J."/>
            <person name="Grigoriev I.V."/>
            <person name="Mortensen U.H."/>
            <person name="De Vries R.P."/>
            <person name="Baker S.E."/>
            <person name="Andersen M.R."/>
        </authorList>
    </citation>
    <scope>NUCLEOTIDE SEQUENCE [LARGE SCALE GENOMIC DNA]</scope>
    <source>
        <strain evidence="8 9">CBS 209.92</strain>
    </source>
</reference>
<dbReference type="Pfam" id="PF20684">
    <property type="entry name" value="Fung_rhodopsin"/>
    <property type="match status" value="1"/>
</dbReference>
<evidence type="ECO:0000313" key="9">
    <source>
        <dbReference type="Proteomes" id="UP001610563"/>
    </source>
</evidence>
<proteinExistence type="inferred from homology"/>
<dbReference type="Proteomes" id="UP001610563">
    <property type="component" value="Unassembled WGS sequence"/>
</dbReference>
<protein>
    <recommendedName>
        <fullName evidence="7">Rhodopsin domain-containing protein</fullName>
    </recommendedName>
</protein>
<evidence type="ECO:0000313" key="8">
    <source>
        <dbReference type="EMBL" id="KAL2784584.1"/>
    </source>
</evidence>
<evidence type="ECO:0000256" key="5">
    <source>
        <dbReference type="ARBA" id="ARBA00038359"/>
    </source>
</evidence>
<dbReference type="PANTHER" id="PTHR33048">
    <property type="entry name" value="PTH11-LIKE INTEGRAL MEMBRANE PROTEIN (AFU_ORTHOLOGUE AFUA_5G11245)"/>
    <property type="match status" value="1"/>
</dbReference>
<sequence>MFILIFRRKDFGRRTGYAVTVFRVVMDVYIICLPLFVVSRLHMSRAKKWRVAAVFATGLLAVGSSVLSCIFRFQMDVREYAHDTLPIYIVCVVEGFGTAAPLFHKGSLFVEATLAFVVAHDQFQSTWA</sequence>
<evidence type="ECO:0000256" key="4">
    <source>
        <dbReference type="ARBA" id="ARBA00023136"/>
    </source>
</evidence>
<feature type="transmembrane region" description="Helical" evidence="6">
    <location>
        <begin position="51"/>
        <end position="73"/>
    </location>
</feature>
<evidence type="ECO:0000256" key="1">
    <source>
        <dbReference type="ARBA" id="ARBA00004141"/>
    </source>
</evidence>
<dbReference type="InterPro" id="IPR049326">
    <property type="entry name" value="Rhodopsin_dom_fungi"/>
</dbReference>
<dbReference type="EMBL" id="JBFTWV010000174">
    <property type="protein sequence ID" value="KAL2784584.1"/>
    <property type="molecule type" value="Genomic_DNA"/>
</dbReference>
<evidence type="ECO:0000256" key="3">
    <source>
        <dbReference type="ARBA" id="ARBA00022989"/>
    </source>
</evidence>
<gene>
    <name evidence="8" type="ORF">BJX66DRAFT_343888</name>
</gene>
<keyword evidence="2 6" id="KW-0812">Transmembrane</keyword>